<accession>A0A1S3JL74</accession>
<evidence type="ECO:0000313" key="12">
    <source>
        <dbReference type="Proteomes" id="UP000085678"/>
    </source>
</evidence>
<evidence type="ECO:0000259" key="11">
    <source>
        <dbReference type="Pfam" id="PF25084"/>
    </source>
</evidence>
<dbReference type="PANTHER" id="PTHR45989:SF1">
    <property type="entry name" value="TRANSLATION INITIATION FACTOR EIF-2B SUBUNIT GAMMA"/>
    <property type="match status" value="1"/>
</dbReference>
<dbReference type="InterPro" id="IPR056764">
    <property type="entry name" value="LbH_EIF2B3/5"/>
</dbReference>
<dbReference type="CDD" id="cd04198">
    <property type="entry name" value="eIF-2B_gamma_N"/>
    <property type="match status" value="1"/>
</dbReference>
<evidence type="ECO:0000256" key="9">
    <source>
        <dbReference type="ARBA" id="ARBA00046432"/>
    </source>
</evidence>
<dbReference type="RefSeq" id="XP_013410891.1">
    <property type="nucleotide sequence ID" value="XM_013555437.1"/>
</dbReference>
<evidence type="ECO:0000256" key="4">
    <source>
        <dbReference type="ARBA" id="ARBA00022540"/>
    </source>
</evidence>
<dbReference type="RefSeq" id="XP_013410890.1">
    <property type="nucleotide sequence ID" value="XM_013555436.1"/>
</dbReference>
<evidence type="ECO:0000256" key="6">
    <source>
        <dbReference type="ARBA" id="ARBA00044196"/>
    </source>
</evidence>
<dbReference type="InterPro" id="IPR029044">
    <property type="entry name" value="Nucleotide-diphossugar_trans"/>
</dbReference>
<dbReference type="InterPro" id="IPR051960">
    <property type="entry name" value="eIF2B_gamma"/>
</dbReference>
<evidence type="ECO:0000256" key="1">
    <source>
        <dbReference type="ARBA" id="ARBA00004514"/>
    </source>
</evidence>
<dbReference type="GO" id="GO:0003743">
    <property type="term" value="F:translation initiation factor activity"/>
    <property type="evidence" value="ECO:0007669"/>
    <property type="project" value="UniProtKB-KW"/>
</dbReference>
<dbReference type="Gene3D" id="2.160.10.10">
    <property type="entry name" value="Hexapeptide repeat proteins"/>
    <property type="match status" value="1"/>
</dbReference>
<evidence type="ECO:0000313" key="13">
    <source>
        <dbReference type="RefSeq" id="XP_013410890.1"/>
    </source>
</evidence>
<evidence type="ECO:0000256" key="7">
    <source>
        <dbReference type="ARBA" id="ARBA00044229"/>
    </source>
</evidence>
<name>A0A1S3JL74_LINAN</name>
<feature type="domain" description="Nucleotidyl transferase" evidence="10">
    <location>
        <begin position="6"/>
        <end position="135"/>
    </location>
</feature>
<dbReference type="Pfam" id="PF25084">
    <property type="entry name" value="LbH_EIF2B"/>
    <property type="match status" value="1"/>
</dbReference>
<keyword evidence="5" id="KW-0648">Protein biosynthesis</keyword>
<dbReference type="Pfam" id="PF00483">
    <property type="entry name" value="NTP_transferase"/>
    <property type="match status" value="1"/>
</dbReference>
<dbReference type="GO" id="GO:0005851">
    <property type="term" value="C:eukaryotic translation initiation factor 2B complex"/>
    <property type="evidence" value="ECO:0007669"/>
    <property type="project" value="TreeGrafter"/>
</dbReference>
<dbReference type="Proteomes" id="UP000085678">
    <property type="component" value="Unplaced"/>
</dbReference>
<evidence type="ECO:0000256" key="5">
    <source>
        <dbReference type="ARBA" id="ARBA00022917"/>
    </source>
</evidence>
<dbReference type="InterPro" id="IPR005835">
    <property type="entry name" value="NTP_transferase_dom"/>
</dbReference>
<reference evidence="13 14" key="1">
    <citation type="submission" date="2025-04" db="UniProtKB">
        <authorList>
            <consortium name="RefSeq"/>
        </authorList>
    </citation>
    <scope>IDENTIFICATION</scope>
    <source>
        <tissue evidence="13 14">Gonads</tissue>
    </source>
</reference>
<dbReference type="GeneID" id="106174057"/>
<evidence type="ECO:0000256" key="2">
    <source>
        <dbReference type="ARBA" id="ARBA00007878"/>
    </source>
</evidence>
<protein>
    <recommendedName>
        <fullName evidence="6">Translation initiation factor eIF2B subunit gamma</fullName>
    </recommendedName>
    <alternativeName>
        <fullName evidence="7">eIF2B GDP-GTP exchange factor subunit gamma</fullName>
    </alternativeName>
</protein>
<evidence type="ECO:0000256" key="8">
    <source>
        <dbReference type="ARBA" id="ARBA00045373"/>
    </source>
</evidence>
<comment type="subunit">
    <text evidence="9">Component of the translation initiation factor 2B (eIF2B) complex which is a heterodecamer of two sets of five different subunits: alpha, beta, gamma, delta and epsilon. Subunits alpha, beta and delta comprise a regulatory subcomplex and subunits epsilon and gamma comprise a catalytic subcomplex. Within the complex, the hexameric regulatory complex resides at the center, with the two heterodimeric catalytic subcomplexes bound on opposite sides.</text>
</comment>
<dbReference type="OMA" id="NCVINPK"/>
<gene>
    <name evidence="13 14" type="primary">LOC106174057</name>
</gene>
<dbReference type="OrthoDB" id="10250549at2759"/>
<dbReference type="Gene3D" id="3.90.550.10">
    <property type="entry name" value="Spore Coat Polysaccharide Biosynthesis Protein SpsA, Chain A"/>
    <property type="match status" value="1"/>
</dbReference>
<keyword evidence="4 13" id="KW-0396">Initiation factor</keyword>
<comment type="function">
    <text evidence="8">Acts as a component of the translation initiation factor 2B (eIF2B) complex, which catalyzes the exchange of GDP for GTP on the eukaryotic initiation factor 2 (eIF2) complex gamma subunit. Its guanine nucleotide exchange factor activity is repressed when bound to eIF2 complex phosphorylated on the alpha subunit, thereby limiting the amount of methionyl-initiator methionine tRNA available to the ribosome and consequently global translation is repressed.</text>
</comment>
<evidence type="ECO:0000256" key="3">
    <source>
        <dbReference type="ARBA" id="ARBA00022490"/>
    </source>
</evidence>
<proteinExistence type="inferred from homology"/>
<dbReference type="GO" id="GO:0005085">
    <property type="term" value="F:guanyl-nucleotide exchange factor activity"/>
    <property type="evidence" value="ECO:0007669"/>
    <property type="project" value="TreeGrafter"/>
</dbReference>
<dbReference type="CDD" id="cd04652">
    <property type="entry name" value="LbH_eIF2B_gamma_C"/>
    <property type="match status" value="1"/>
</dbReference>
<dbReference type="PANTHER" id="PTHR45989">
    <property type="entry name" value="TRANSLATION INITIATION FACTOR EIF-2B SUBUNIT GAMMA"/>
    <property type="match status" value="1"/>
</dbReference>
<keyword evidence="12" id="KW-1185">Reference proteome</keyword>
<evidence type="ECO:0000313" key="14">
    <source>
        <dbReference type="RefSeq" id="XP_013410891.1"/>
    </source>
</evidence>
<dbReference type="GO" id="GO:0002183">
    <property type="term" value="P:cytoplasmic translational initiation"/>
    <property type="evidence" value="ECO:0007669"/>
    <property type="project" value="TreeGrafter"/>
</dbReference>
<dbReference type="AlphaFoldDB" id="A0A1S3JL74"/>
<comment type="subcellular location">
    <subcellularLocation>
        <location evidence="1">Cytoplasm</location>
        <location evidence="1">Cytosol</location>
    </subcellularLocation>
</comment>
<sequence length="459" mass="50818">MAEFQAVIMAGGKGSRMTDLTAKIPKALLPIGNLPMVWYPINLLERSGFEDAIIIVPAYFKAEIERALQMCEVKLNLDFVEVPDDEDWGTCDSLRHIKDKITTDLLIISCDLIVDFPLNALADVHRTYDATVTTLMSVAPETFTELTAPGTKSKRKMEHDFVGLDEKGNRLLFLGSDADFEETVTFKKSLLKRHPCINIRTKLLDGHLYLMKKWVLDYLAEQSSLTTLKGELVPYLVRKQFSQAAKVPEKDLPNANASVISVATVKDIYGFAVEDNMAGITREYSSWNDHSGDMEGCYHGNKIRCYTHILNEGFLLRANTVATYCEANRQIAKLLASLRPSKDVKPVHPTATVAQKAQVGNDSLVGEGVTIGEKTSIKKSVIGKHCSIGEKVKITNSVIMDHVTIKEGSNIQGCILCDNAHINEKCDLKDSMVGSGQNIVAMGKFTNEVIVDVDRMMTI</sequence>
<keyword evidence="3" id="KW-0963">Cytoplasm</keyword>
<dbReference type="STRING" id="7574.A0A1S3JL74"/>
<organism evidence="12 14">
    <name type="scientific">Lingula anatina</name>
    <name type="common">Brachiopod</name>
    <name type="synonym">Lingula unguis</name>
    <dbReference type="NCBI Taxonomy" id="7574"/>
    <lineage>
        <taxon>Eukaryota</taxon>
        <taxon>Metazoa</taxon>
        <taxon>Spiralia</taxon>
        <taxon>Lophotrochozoa</taxon>
        <taxon>Brachiopoda</taxon>
        <taxon>Linguliformea</taxon>
        <taxon>Lingulata</taxon>
        <taxon>Lingulida</taxon>
        <taxon>Linguloidea</taxon>
        <taxon>Lingulidae</taxon>
        <taxon>Lingula</taxon>
    </lineage>
</organism>
<evidence type="ECO:0000259" key="10">
    <source>
        <dbReference type="Pfam" id="PF00483"/>
    </source>
</evidence>
<feature type="domain" description="EIF2B subunit epsilon/gamma LbH" evidence="11">
    <location>
        <begin position="350"/>
        <end position="435"/>
    </location>
</feature>
<dbReference type="GO" id="GO:0005829">
    <property type="term" value="C:cytosol"/>
    <property type="evidence" value="ECO:0007669"/>
    <property type="project" value="UniProtKB-SubCell"/>
</dbReference>
<comment type="similarity">
    <text evidence="2">Belongs to the eIF-2B gamma/epsilon subunits family.</text>
</comment>
<dbReference type="KEGG" id="lak:106174057"/>
<dbReference type="SUPFAM" id="SSF53448">
    <property type="entry name" value="Nucleotide-diphospho-sugar transferases"/>
    <property type="match status" value="1"/>
</dbReference>